<keyword evidence="8" id="KW-1185">Reference proteome</keyword>
<sequence>MSYLDEEKEIKPWLSMWFKPRKTVRQYLDSDQSKWIWLLVIFSGIKFFLDNADAQNVGDKVSAGSILFLSMFFGSIIGIIQWLIMSASLAFMGKFFDLHATWGQLRKAISLSYIPLVWGLLIWIVKIYAFGQENFTALTPTIDASIPLLALIVLCYLLNYLILCWYVIVLSKSVAEVYDISAWGALGLIILTIIVLSVACLILFLPFIFIFAK</sequence>
<keyword evidence="3 5" id="KW-1133">Transmembrane helix</keyword>
<evidence type="ECO:0000256" key="4">
    <source>
        <dbReference type="ARBA" id="ARBA00023136"/>
    </source>
</evidence>
<feature type="transmembrane region" description="Helical" evidence="5">
    <location>
        <begin position="180"/>
        <end position="212"/>
    </location>
</feature>
<dbReference type="Proteomes" id="UP000198534">
    <property type="component" value="Unassembled WGS sequence"/>
</dbReference>
<organism evidence="7 8">
    <name type="scientific">Marininema mesophilum</name>
    <dbReference type="NCBI Taxonomy" id="1048340"/>
    <lineage>
        <taxon>Bacteria</taxon>
        <taxon>Bacillati</taxon>
        <taxon>Bacillota</taxon>
        <taxon>Bacilli</taxon>
        <taxon>Bacillales</taxon>
        <taxon>Thermoactinomycetaceae</taxon>
        <taxon>Marininema</taxon>
    </lineage>
</organism>
<accession>A0A1H2XBD7</accession>
<dbReference type="InterPro" id="IPR006977">
    <property type="entry name" value="Yip1_dom"/>
</dbReference>
<keyword evidence="4 5" id="KW-0472">Membrane</keyword>
<evidence type="ECO:0000256" key="2">
    <source>
        <dbReference type="ARBA" id="ARBA00022692"/>
    </source>
</evidence>
<evidence type="ECO:0000313" key="8">
    <source>
        <dbReference type="Proteomes" id="UP000198534"/>
    </source>
</evidence>
<evidence type="ECO:0000259" key="6">
    <source>
        <dbReference type="Pfam" id="PF04893"/>
    </source>
</evidence>
<reference evidence="7 8" key="1">
    <citation type="submission" date="2016-10" db="EMBL/GenBank/DDBJ databases">
        <authorList>
            <person name="de Groot N.N."/>
        </authorList>
    </citation>
    <scope>NUCLEOTIDE SEQUENCE [LARGE SCALE GENOMIC DNA]</scope>
    <source>
        <strain evidence="7 8">DSM 45610</strain>
    </source>
</reference>
<evidence type="ECO:0000256" key="1">
    <source>
        <dbReference type="ARBA" id="ARBA00004141"/>
    </source>
</evidence>
<feature type="transmembrane region" description="Helical" evidence="5">
    <location>
        <begin position="35"/>
        <end position="54"/>
    </location>
</feature>
<gene>
    <name evidence="7" type="ORF">SAMN05444487_107150</name>
</gene>
<name>A0A1H2XBD7_9BACL</name>
<feature type="transmembrane region" description="Helical" evidence="5">
    <location>
        <begin position="142"/>
        <end position="168"/>
    </location>
</feature>
<keyword evidence="2 5" id="KW-0812">Transmembrane</keyword>
<comment type="subcellular location">
    <subcellularLocation>
        <location evidence="1">Membrane</location>
        <topology evidence="1">Multi-pass membrane protein</topology>
    </subcellularLocation>
</comment>
<dbReference type="STRING" id="1048340.SAMN05444487_107150"/>
<evidence type="ECO:0000313" key="7">
    <source>
        <dbReference type="EMBL" id="SDW90076.1"/>
    </source>
</evidence>
<dbReference type="RefSeq" id="WP_177167965.1">
    <property type="nucleotide sequence ID" value="NZ_FNNQ01000007.1"/>
</dbReference>
<dbReference type="EMBL" id="FNNQ01000007">
    <property type="protein sequence ID" value="SDW90076.1"/>
    <property type="molecule type" value="Genomic_DNA"/>
</dbReference>
<protein>
    <submittedName>
        <fullName evidence="7">Yip1 domain-containing protein</fullName>
    </submittedName>
</protein>
<dbReference type="Pfam" id="PF04893">
    <property type="entry name" value="Yip1"/>
    <property type="match status" value="1"/>
</dbReference>
<dbReference type="GO" id="GO:0016020">
    <property type="term" value="C:membrane"/>
    <property type="evidence" value="ECO:0007669"/>
    <property type="project" value="UniProtKB-SubCell"/>
</dbReference>
<evidence type="ECO:0000256" key="3">
    <source>
        <dbReference type="ARBA" id="ARBA00022989"/>
    </source>
</evidence>
<feature type="transmembrane region" description="Helical" evidence="5">
    <location>
        <begin position="66"/>
        <end position="91"/>
    </location>
</feature>
<evidence type="ECO:0000256" key="5">
    <source>
        <dbReference type="SAM" id="Phobius"/>
    </source>
</evidence>
<dbReference type="AlphaFoldDB" id="A0A1H2XBD7"/>
<feature type="transmembrane region" description="Helical" evidence="5">
    <location>
        <begin position="111"/>
        <end position="130"/>
    </location>
</feature>
<proteinExistence type="predicted"/>
<feature type="domain" description="Yip1" evidence="6">
    <location>
        <begin position="15"/>
        <end position="200"/>
    </location>
</feature>